<dbReference type="SUPFAM" id="SSF53067">
    <property type="entry name" value="Actin-like ATPase domain"/>
    <property type="match status" value="2"/>
</dbReference>
<evidence type="ECO:0000313" key="7">
    <source>
        <dbReference type="Proteomes" id="UP000266441"/>
    </source>
</evidence>
<comment type="caution">
    <text evidence="6">The sequence shown here is derived from an EMBL/GenBank/DDBJ whole genome shotgun (WGS) entry which is preliminary data.</text>
</comment>
<dbReference type="InterPro" id="IPR043129">
    <property type="entry name" value="ATPase_NBD"/>
</dbReference>
<name>A0A399DAW1_9BACT</name>
<evidence type="ECO:0008006" key="8">
    <source>
        <dbReference type="Google" id="ProtNLM"/>
    </source>
</evidence>
<gene>
    <name evidence="6" type="ORF">D1164_01160</name>
</gene>
<comment type="similarity">
    <text evidence="1">Belongs to the FGGY kinase family.</text>
</comment>
<organism evidence="6 7">
    <name type="scientific">Mariniphaga sediminis</name>
    <dbReference type="NCBI Taxonomy" id="1628158"/>
    <lineage>
        <taxon>Bacteria</taxon>
        <taxon>Pseudomonadati</taxon>
        <taxon>Bacteroidota</taxon>
        <taxon>Bacteroidia</taxon>
        <taxon>Marinilabiliales</taxon>
        <taxon>Prolixibacteraceae</taxon>
        <taxon>Mariniphaga</taxon>
    </lineage>
</organism>
<dbReference type="AlphaFoldDB" id="A0A399DAW1"/>
<dbReference type="PANTHER" id="PTHR43095">
    <property type="entry name" value="SUGAR KINASE"/>
    <property type="match status" value="1"/>
</dbReference>
<feature type="domain" description="Carbohydrate kinase FGGY N-terminal" evidence="4">
    <location>
        <begin position="4"/>
        <end position="249"/>
    </location>
</feature>
<evidence type="ECO:0000256" key="3">
    <source>
        <dbReference type="ARBA" id="ARBA00022777"/>
    </source>
</evidence>
<sequence length="458" mass="50176">MRFFLGIDLGTSYFKAGIFDEDGRLKGLGRRFVKKETGDGTLCELPVPVFWGTLRACIGSAVNEAGIIPEEISAVSYSSQANSFILLDENDNPLTPLILWPDERAKEVFPSGSKMFDEIDFLEKTGLGIDFSAAFAVAKMTWFQKKQPESWERVKSVLSISDYLTFSLTRKKVADLSTASMTGLLDVTQCRWWKESLNLFSLNKSMLPTLRRTGSFVGTLTKPGAEHTGLAAGIPFYLGGLDHHCAAVGSGIIQNENICESTGTVLASVGYSNKYSADAGCCSAPGMDAGHYFRMAFDDNGALALEWYRRNFAPETDIPELLEMAKEVEEGSEGLIAKPCANKYQGLNGFENVQPFHGHGHFVRAILESTSASLEKLISILNRHFSGKVISTGGGAQSSLWIQIKANKLKTDFLIPECSETACMGAAMIAAAGFEQTSSRKELAEKWVRYRKIVRPES</sequence>
<dbReference type="RefSeq" id="WP_119348096.1">
    <property type="nucleotide sequence ID" value="NZ_QWET01000001.1"/>
</dbReference>
<dbReference type="Proteomes" id="UP000266441">
    <property type="component" value="Unassembled WGS sequence"/>
</dbReference>
<feature type="domain" description="Carbohydrate kinase FGGY C-terminal" evidence="5">
    <location>
        <begin position="356"/>
        <end position="432"/>
    </location>
</feature>
<dbReference type="InterPro" id="IPR018484">
    <property type="entry name" value="FGGY_N"/>
</dbReference>
<dbReference type="PANTHER" id="PTHR43095:SF2">
    <property type="entry name" value="GLUCONOKINASE"/>
    <property type="match status" value="1"/>
</dbReference>
<dbReference type="InterPro" id="IPR050406">
    <property type="entry name" value="FGGY_Carb_Kinase"/>
</dbReference>
<proteinExistence type="inferred from homology"/>
<keyword evidence="7" id="KW-1185">Reference proteome</keyword>
<evidence type="ECO:0000313" key="6">
    <source>
        <dbReference type="EMBL" id="RIH67070.1"/>
    </source>
</evidence>
<dbReference type="EMBL" id="QWET01000001">
    <property type="protein sequence ID" value="RIH67070.1"/>
    <property type="molecule type" value="Genomic_DNA"/>
</dbReference>
<dbReference type="GO" id="GO:0016301">
    <property type="term" value="F:kinase activity"/>
    <property type="evidence" value="ECO:0007669"/>
    <property type="project" value="UniProtKB-KW"/>
</dbReference>
<evidence type="ECO:0000259" key="4">
    <source>
        <dbReference type="Pfam" id="PF00370"/>
    </source>
</evidence>
<keyword evidence="2" id="KW-0808">Transferase</keyword>
<dbReference type="Pfam" id="PF02782">
    <property type="entry name" value="FGGY_C"/>
    <property type="match status" value="1"/>
</dbReference>
<dbReference type="Gene3D" id="3.30.420.40">
    <property type="match status" value="2"/>
</dbReference>
<dbReference type="InterPro" id="IPR018485">
    <property type="entry name" value="FGGY_C"/>
</dbReference>
<evidence type="ECO:0000259" key="5">
    <source>
        <dbReference type="Pfam" id="PF02782"/>
    </source>
</evidence>
<dbReference type="PIRSF" id="PIRSF000538">
    <property type="entry name" value="GlpK"/>
    <property type="match status" value="1"/>
</dbReference>
<keyword evidence="3" id="KW-0418">Kinase</keyword>
<dbReference type="CDD" id="cd07773">
    <property type="entry name" value="ASKHA_NBD_FGGY_FK"/>
    <property type="match status" value="1"/>
</dbReference>
<evidence type="ECO:0000256" key="2">
    <source>
        <dbReference type="ARBA" id="ARBA00022679"/>
    </source>
</evidence>
<dbReference type="OrthoDB" id="9805576at2"/>
<reference evidence="6 7" key="1">
    <citation type="journal article" date="2015" name="Int. J. Syst. Evol. Microbiol.">
        <title>Mariniphaga sediminis sp. nov., isolated from coastal sediment.</title>
        <authorList>
            <person name="Wang F.Q."/>
            <person name="Shen Q.Y."/>
            <person name="Chen G.J."/>
            <person name="Du Z.J."/>
        </authorList>
    </citation>
    <scope>NUCLEOTIDE SEQUENCE [LARGE SCALE GENOMIC DNA]</scope>
    <source>
        <strain evidence="6 7">SY21</strain>
    </source>
</reference>
<evidence type="ECO:0000256" key="1">
    <source>
        <dbReference type="ARBA" id="ARBA00009156"/>
    </source>
</evidence>
<dbReference type="GO" id="GO:0005975">
    <property type="term" value="P:carbohydrate metabolic process"/>
    <property type="evidence" value="ECO:0007669"/>
    <property type="project" value="InterPro"/>
</dbReference>
<accession>A0A399DAW1</accession>
<protein>
    <recommendedName>
        <fullName evidence="8">Carbohydrate kinase</fullName>
    </recommendedName>
</protein>
<dbReference type="Pfam" id="PF00370">
    <property type="entry name" value="FGGY_N"/>
    <property type="match status" value="1"/>
</dbReference>
<dbReference type="InterPro" id="IPR000577">
    <property type="entry name" value="Carb_kinase_FGGY"/>
</dbReference>